<name>A0ABY0U190_PSECE</name>
<accession>A0ABY0U190</accession>
<dbReference type="Gene3D" id="3.40.50.2300">
    <property type="match status" value="1"/>
</dbReference>
<feature type="domain" description="Response regulatory" evidence="13">
    <location>
        <begin position="31"/>
        <end position="150"/>
    </location>
</feature>
<dbReference type="CDD" id="cd17546">
    <property type="entry name" value="REC_hyHK_CKI1_RcsC-like"/>
    <property type="match status" value="1"/>
</dbReference>
<dbReference type="SMART" id="SM00448">
    <property type="entry name" value="REC"/>
    <property type="match status" value="1"/>
</dbReference>
<dbReference type="EMBL" id="LT629753">
    <property type="protein sequence ID" value="SDR89980.1"/>
    <property type="molecule type" value="Genomic_DNA"/>
</dbReference>
<dbReference type="Pfam" id="PF01627">
    <property type="entry name" value="Hpt"/>
    <property type="match status" value="1"/>
</dbReference>
<keyword evidence="3 11" id="KW-0597">Phosphoprotein</keyword>
<feature type="domain" description="HPt" evidence="14">
    <location>
        <begin position="183"/>
        <end position="276"/>
    </location>
</feature>
<feature type="compositionally biased region" description="Polar residues" evidence="12">
    <location>
        <begin position="8"/>
        <end position="21"/>
    </location>
</feature>
<dbReference type="PANTHER" id="PTHR45339">
    <property type="entry name" value="HYBRID SIGNAL TRANSDUCTION HISTIDINE KINASE J"/>
    <property type="match status" value="1"/>
</dbReference>
<keyword evidence="6" id="KW-0067">ATP-binding</keyword>
<dbReference type="SUPFAM" id="SSF52172">
    <property type="entry name" value="CheY-like"/>
    <property type="match status" value="1"/>
</dbReference>
<keyword evidence="16" id="KW-1185">Reference proteome</keyword>
<dbReference type="PANTHER" id="PTHR45339:SF1">
    <property type="entry name" value="HYBRID SIGNAL TRANSDUCTION HISTIDINE KINASE J"/>
    <property type="match status" value="1"/>
</dbReference>
<keyword evidence="5" id="KW-0547">Nucleotide-binding</keyword>
<feature type="region of interest" description="Disordered" evidence="12">
    <location>
        <begin position="1"/>
        <end position="21"/>
    </location>
</feature>
<evidence type="ECO:0000256" key="8">
    <source>
        <dbReference type="ARBA" id="ARBA00023012"/>
    </source>
</evidence>
<dbReference type="InterPro" id="IPR008207">
    <property type="entry name" value="Sig_transdc_His_kin_Hpt_dom"/>
</dbReference>
<evidence type="ECO:0000256" key="4">
    <source>
        <dbReference type="ARBA" id="ARBA00022692"/>
    </source>
</evidence>
<feature type="modified residue" description="4-aspartylphosphate" evidence="11">
    <location>
        <position position="80"/>
    </location>
</feature>
<dbReference type="RefSeq" id="WP_083735275.1">
    <property type="nucleotide sequence ID" value="NZ_LT629753.1"/>
</dbReference>
<evidence type="ECO:0000313" key="16">
    <source>
        <dbReference type="Proteomes" id="UP000199576"/>
    </source>
</evidence>
<dbReference type="Pfam" id="PF00072">
    <property type="entry name" value="Response_reg"/>
    <property type="match status" value="1"/>
</dbReference>
<evidence type="ECO:0000256" key="2">
    <source>
        <dbReference type="ARBA" id="ARBA00022475"/>
    </source>
</evidence>
<feature type="modified residue" description="Phosphohistidine" evidence="10">
    <location>
        <position position="222"/>
    </location>
</feature>
<evidence type="ECO:0000256" key="12">
    <source>
        <dbReference type="SAM" id="MobiDB-lite"/>
    </source>
</evidence>
<evidence type="ECO:0000256" key="10">
    <source>
        <dbReference type="PROSITE-ProRule" id="PRU00110"/>
    </source>
</evidence>
<proteinExistence type="predicted"/>
<keyword evidence="2" id="KW-1003">Cell membrane</keyword>
<evidence type="ECO:0000256" key="6">
    <source>
        <dbReference type="ARBA" id="ARBA00022840"/>
    </source>
</evidence>
<evidence type="ECO:0000256" key="1">
    <source>
        <dbReference type="ARBA" id="ARBA00004651"/>
    </source>
</evidence>
<dbReference type="SUPFAM" id="SSF47226">
    <property type="entry name" value="Histidine-containing phosphotransfer domain, HPT domain"/>
    <property type="match status" value="1"/>
</dbReference>
<dbReference type="Proteomes" id="UP000199576">
    <property type="component" value="Chromosome I"/>
</dbReference>
<sequence>MPGKSKRPGTTPSEASSSSNGDALIGWRQARVLVIDDHGLYRAFMGGLLDALGVRRALFSDAHSALRALADEHFDLVISDCRMPVMDGYAMTAELRRLERESGRARIPVVALTGRMGPEEIRRCVECGMDGWLLKPIGVEQLRDVLCDWLPMPAPEPACYVNTSTPRSPGVASRESLIAAFGSWEVVEPMLCKLIQEAHEDLEALWRAQATGDEQATTQHLHRLVGSVAFLGATTLEQRAVRLIDRVHLSGVAANRSALDRFYQDIGNYLNYLYRL</sequence>
<keyword evidence="4" id="KW-0812">Transmembrane</keyword>
<evidence type="ECO:0000256" key="5">
    <source>
        <dbReference type="ARBA" id="ARBA00022741"/>
    </source>
</evidence>
<evidence type="ECO:0000256" key="7">
    <source>
        <dbReference type="ARBA" id="ARBA00022989"/>
    </source>
</evidence>
<dbReference type="InterPro" id="IPR036641">
    <property type="entry name" value="HPT_dom_sf"/>
</dbReference>
<evidence type="ECO:0000256" key="3">
    <source>
        <dbReference type="ARBA" id="ARBA00022553"/>
    </source>
</evidence>
<comment type="subcellular location">
    <subcellularLocation>
        <location evidence="1">Cell membrane</location>
        <topology evidence="1">Multi-pass membrane protein</topology>
    </subcellularLocation>
</comment>
<reference evidence="15 16" key="1">
    <citation type="submission" date="2016-10" db="EMBL/GenBank/DDBJ databases">
        <authorList>
            <person name="Varghese N."/>
            <person name="Submissions S."/>
        </authorList>
    </citation>
    <scope>NUCLEOTIDE SEQUENCE [LARGE SCALE GENOMIC DNA]</scope>
    <source>
        <strain evidence="15 16">BS2981</strain>
    </source>
</reference>
<dbReference type="InterPro" id="IPR001789">
    <property type="entry name" value="Sig_transdc_resp-reg_receiver"/>
</dbReference>
<keyword evidence="7" id="KW-1133">Transmembrane helix</keyword>
<evidence type="ECO:0000256" key="9">
    <source>
        <dbReference type="ARBA" id="ARBA00023136"/>
    </source>
</evidence>
<organism evidence="15 16">
    <name type="scientific">Pseudomonas cedrina</name>
    <dbReference type="NCBI Taxonomy" id="651740"/>
    <lineage>
        <taxon>Bacteria</taxon>
        <taxon>Pseudomonadati</taxon>
        <taxon>Pseudomonadota</taxon>
        <taxon>Gammaproteobacteria</taxon>
        <taxon>Pseudomonadales</taxon>
        <taxon>Pseudomonadaceae</taxon>
        <taxon>Pseudomonas</taxon>
    </lineage>
</organism>
<dbReference type="PROSITE" id="PS50110">
    <property type="entry name" value="RESPONSE_REGULATORY"/>
    <property type="match status" value="1"/>
</dbReference>
<dbReference type="Gene3D" id="1.20.120.160">
    <property type="entry name" value="HPT domain"/>
    <property type="match status" value="1"/>
</dbReference>
<evidence type="ECO:0000259" key="14">
    <source>
        <dbReference type="PROSITE" id="PS50894"/>
    </source>
</evidence>
<evidence type="ECO:0000259" key="13">
    <source>
        <dbReference type="PROSITE" id="PS50110"/>
    </source>
</evidence>
<dbReference type="PROSITE" id="PS50894">
    <property type="entry name" value="HPT"/>
    <property type="match status" value="1"/>
</dbReference>
<protein>
    <submittedName>
        <fullName evidence="15">Hpt domain-containing protein</fullName>
    </submittedName>
</protein>
<dbReference type="InterPro" id="IPR011006">
    <property type="entry name" value="CheY-like_superfamily"/>
</dbReference>
<evidence type="ECO:0000313" key="15">
    <source>
        <dbReference type="EMBL" id="SDR89980.1"/>
    </source>
</evidence>
<keyword evidence="9" id="KW-0472">Membrane</keyword>
<gene>
    <name evidence="15" type="ORF">SAMN04490182_0254</name>
</gene>
<evidence type="ECO:0000256" key="11">
    <source>
        <dbReference type="PROSITE-ProRule" id="PRU00169"/>
    </source>
</evidence>
<keyword evidence="8" id="KW-0902">Two-component regulatory system</keyword>